<dbReference type="Proteomes" id="UP000247612">
    <property type="component" value="Unassembled WGS sequence"/>
</dbReference>
<dbReference type="EMBL" id="QJKH01000012">
    <property type="protein sequence ID" value="PXX77141.1"/>
    <property type="molecule type" value="Genomic_DNA"/>
</dbReference>
<evidence type="ECO:0000256" key="1">
    <source>
        <dbReference type="SAM" id="Phobius"/>
    </source>
</evidence>
<dbReference type="InterPro" id="IPR054198">
    <property type="entry name" value="DUF6903"/>
</dbReference>
<gene>
    <name evidence="3" type="ORF">DES51_11281</name>
    <name evidence="2" type="ORF">MQE39_16720</name>
</gene>
<feature type="transmembrane region" description="Helical" evidence="1">
    <location>
        <begin position="7"/>
        <end position="25"/>
    </location>
</feature>
<dbReference type="EMBL" id="JALDAW010000023">
    <property type="protein sequence ID" value="MDY5169762.1"/>
    <property type="molecule type" value="Genomic_DNA"/>
</dbReference>
<dbReference type="STRING" id="1034346.GCA_000313565_00963"/>
<keyword evidence="1" id="KW-0812">Transmembrane</keyword>
<keyword evidence="1" id="KW-0472">Membrane</keyword>
<evidence type="ECO:0000313" key="3">
    <source>
        <dbReference type="EMBL" id="PXX77141.1"/>
    </source>
</evidence>
<proteinExistence type="predicted"/>
<dbReference type="Proteomes" id="UP001276902">
    <property type="component" value="Unassembled WGS sequence"/>
</dbReference>
<feature type="transmembrane region" description="Helical" evidence="1">
    <location>
        <begin position="31"/>
        <end position="50"/>
    </location>
</feature>
<reference evidence="3 4" key="1">
    <citation type="submission" date="2018-05" db="EMBL/GenBank/DDBJ databases">
        <title>Genomic Encyclopedia of Type Strains, Phase IV (KMG-IV): sequencing the most valuable type-strain genomes for metagenomic binning, comparative biology and taxonomic classification.</title>
        <authorList>
            <person name="Goeker M."/>
        </authorList>
    </citation>
    <scope>NUCLEOTIDE SEQUENCE [LARGE SCALE GENOMIC DNA]</scope>
    <source>
        <strain evidence="3 4">JC118</strain>
    </source>
</reference>
<accession>A0A318KH40</accession>
<evidence type="ECO:0000313" key="4">
    <source>
        <dbReference type="Proteomes" id="UP000247612"/>
    </source>
</evidence>
<dbReference type="AlphaFoldDB" id="A0A318KH40"/>
<dbReference type="Pfam" id="PF21844">
    <property type="entry name" value="DUF6903"/>
    <property type="match status" value="1"/>
</dbReference>
<keyword evidence="1" id="KW-1133">Transmembrane helix</keyword>
<sequence length="55" mass="6255">MSDLTKNIVMAVLFVFFLALIFIGQKTISRMNLVIMLVGLAGLLGLLYVYNRKYK</sequence>
<name>A0A318KH40_9FIRM</name>
<dbReference type="GeneID" id="94442689"/>
<keyword evidence="4" id="KW-1185">Reference proteome</keyword>
<comment type="caution">
    <text evidence="3">The sequence shown here is derived from an EMBL/GenBank/DDBJ whole genome shotgun (WGS) entry which is preliminary data.</text>
</comment>
<evidence type="ECO:0000313" key="2">
    <source>
        <dbReference type="EMBL" id="MDY5169762.1"/>
    </source>
</evidence>
<organism evidence="3 4">
    <name type="scientific">Dielma fastidiosa</name>
    <dbReference type="NCBI Taxonomy" id="1034346"/>
    <lineage>
        <taxon>Bacteria</taxon>
        <taxon>Bacillati</taxon>
        <taxon>Bacillota</taxon>
        <taxon>Erysipelotrichia</taxon>
        <taxon>Erysipelotrichales</taxon>
        <taxon>Erysipelotrichaceae</taxon>
        <taxon>Dielma</taxon>
    </lineage>
</organism>
<protein>
    <submittedName>
        <fullName evidence="3">Uncharacterized protein</fullName>
    </submittedName>
</protein>
<dbReference type="RefSeq" id="WP_022937277.1">
    <property type="nucleotide sequence ID" value="NZ_BAABZA010000001.1"/>
</dbReference>
<reference evidence="2" key="2">
    <citation type="submission" date="2022-03" db="EMBL/GenBank/DDBJ databases">
        <title>First case of bacteraemia caused by Dielma fastidiosa in a patient hospitalised with diverticulitis.</title>
        <authorList>
            <person name="Forman-Ankjaer B."/>
            <person name="Hvid-Jensen F."/>
            <person name="Kobel C.M."/>
            <person name="Greve T."/>
        </authorList>
    </citation>
    <scope>NUCLEOTIDE SEQUENCE</scope>
    <source>
        <strain evidence="2">AUH_DF_2021</strain>
    </source>
</reference>